<evidence type="ECO:0000256" key="8">
    <source>
        <dbReference type="ARBA" id="ARBA00022694"/>
    </source>
</evidence>
<sequence length="432" mass="49460">MKRVAFYTLGCKMNFHETAYMEERFKDAGYRIVPFSEEADVYVINTCTVTSVADSKSRKAIRRAKSRNPNALVVVTGCYSEVYPEEVEKVKEADFITGNVEKFNIVDLVERRLKGELPRTYVKGVWKEKIFYPLTIRHYEGKSRAFLKVQQGCELFCTYCIIPKARGRMVSLPPEEVLRQVKELVDSGYKEIVLTGTHLGAYGREFPGWSLARLVEEIVKLPLYRLRLSSVEPIEFTPHLVDVVTSSEKVAPHFHIPLQSGSRTVLERMKRRYSPEDYVKVVEEILKRRPDSCIGTDVMVGFPGETEEEFKGTLELVESLPFGYLHVFPYSKRKGTVAAKLKDSVPPEVKKERASVLRGIGREKSLEYRRRFLGRELPAVVLSEVEGGKSTALTDNYIRVILDRRFEPGKVVKVRLKEVGQKREENYGEVVS</sequence>
<comment type="catalytic activity">
    <reaction evidence="13">
        <text>N(6)-L-threonylcarbamoyladenosine(37) in tRNA + (sulfur carrier)-SH + AH2 + 2 S-adenosyl-L-methionine = 2-methylsulfanyl-N(6)-L-threonylcarbamoyladenosine(37) in tRNA + (sulfur carrier)-H + 5'-deoxyadenosine + L-methionine + A + S-adenosyl-L-homocysteine + 2 H(+)</text>
        <dbReference type="Rhea" id="RHEA:37075"/>
        <dbReference type="Rhea" id="RHEA-COMP:10163"/>
        <dbReference type="Rhea" id="RHEA-COMP:11092"/>
        <dbReference type="Rhea" id="RHEA-COMP:14737"/>
        <dbReference type="Rhea" id="RHEA-COMP:14739"/>
        <dbReference type="ChEBI" id="CHEBI:13193"/>
        <dbReference type="ChEBI" id="CHEBI:15378"/>
        <dbReference type="ChEBI" id="CHEBI:17319"/>
        <dbReference type="ChEBI" id="CHEBI:17499"/>
        <dbReference type="ChEBI" id="CHEBI:29917"/>
        <dbReference type="ChEBI" id="CHEBI:57844"/>
        <dbReference type="ChEBI" id="CHEBI:57856"/>
        <dbReference type="ChEBI" id="CHEBI:59789"/>
        <dbReference type="ChEBI" id="CHEBI:64428"/>
        <dbReference type="ChEBI" id="CHEBI:74418"/>
        <dbReference type="ChEBI" id="CHEBI:74420"/>
        <dbReference type="EC" id="2.8.4.5"/>
    </reaction>
</comment>
<evidence type="ECO:0000259" key="16">
    <source>
        <dbReference type="PROSITE" id="PS50926"/>
    </source>
</evidence>
<dbReference type="PROSITE" id="PS01278">
    <property type="entry name" value="MTTASE_RADICAL"/>
    <property type="match status" value="1"/>
</dbReference>
<evidence type="ECO:0000256" key="14">
    <source>
        <dbReference type="ARBA" id="ARBA00061574"/>
    </source>
</evidence>
<comment type="caution">
    <text evidence="19">The sequence shown here is derived from an EMBL/GenBank/DDBJ whole genome shotgun (WGS) entry which is preliminary data.</text>
</comment>
<dbReference type="SFLD" id="SFLDS00029">
    <property type="entry name" value="Radical_SAM"/>
    <property type="match status" value="1"/>
</dbReference>
<evidence type="ECO:0000259" key="18">
    <source>
        <dbReference type="PROSITE" id="PS51918"/>
    </source>
</evidence>
<dbReference type="SMART" id="SM00729">
    <property type="entry name" value="Elp3"/>
    <property type="match status" value="1"/>
</dbReference>
<dbReference type="PROSITE" id="PS50926">
    <property type="entry name" value="TRAM"/>
    <property type="match status" value="1"/>
</dbReference>
<keyword evidence="6 19" id="KW-0808">Transferase</keyword>
<evidence type="ECO:0000259" key="17">
    <source>
        <dbReference type="PROSITE" id="PS51449"/>
    </source>
</evidence>
<dbReference type="GO" id="GO:0051539">
    <property type="term" value="F:4 iron, 4 sulfur cluster binding"/>
    <property type="evidence" value="ECO:0007669"/>
    <property type="project" value="UniProtKB-KW"/>
</dbReference>
<organism evidence="19 20">
    <name type="scientific">Thermovibrio guaymasensis</name>
    <dbReference type="NCBI Taxonomy" id="240167"/>
    <lineage>
        <taxon>Bacteria</taxon>
        <taxon>Pseudomonadati</taxon>
        <taxon>Aquificota</taxon>
        <taxon>Aquificia</taxon>
        <taxon>Desulfurobacteriales</taxon>
        <taxon>Desulfurobacteriaceae</taxon>
        <taxon>Thermovibrio</taxon>
    </lineage>
</organism>
<dbReference type="CDD" id="cd01335">
    <property type="entry name" value="Radical_SAM"/>
    <property type="match status" value="1"/>
</dbReference>
<dbReference type="PANTHER" id="PTHR11918">
    <property type="entry name" value="RADICAL SAM PROTEINS"/>
    <property type="match status" value="1"/>
</dbReference>
<dbReference type="NCBIfam" id="TIGR01579">
    <property type="entry name" value="MiaB-like-C"/>
    <property type="match status" value="1"/>
</dbReference>
<protein>
    <recommendedName>
        <fullName evidence="15">Threonylcarbamoyladenosine tRNA methylthiotransferase MtaB</fullName>
        <ecNumber evidence="3">2.8.4.5</ecNumber>
    </recommendedName>
    <alternativeName>
        <fullName evidence="12">tRNA-t(6)A37 methylthiotransferase</fullName>
    </alternativeName>
</protein>
<dbReference type="InterPro" id="IPR038135">
    <property type="entry name" value="Methylthiotransferase_N_sf"/>
</dbReference>
<keyword evidence="11" id="KW-0411">Iron-sulfur</keyword>
<dbReference type="GO" id="GO:0035598">
    <property type="term" value="F:tRNA (N(6)-L-threonylcarbamoyladenosine(37)-C(2))-methylthiotransferase activity"/>
    <property type="evidence" value="ECO:0007669"/>
    <property type="project" value="UniProtKB-EC"/>
</dbReference>
<evidence type="ECO:0000256" key="13">
    <source>
        <dbReference type="ARBA" id="ARBA00051661"/>
    </source>
</evidence>
<dbReference type="InterPro" id="IPR058240">
    <property type="entry name" value="rSAM_sf"/>
</dbReference>
<name>A0A420W869_9BACT</name>
<dbReference type="PROSITE" id="PS51449">
    <property type="entry name" value="MTTASE_N"/>
    <property type="match status" value="1"/>
</dbReference>
<evidence type="ECO:0000256" key="12">
    <source>
        <dbReference type="ARBA" id="ARBA00031213"/>
    </source>
</evidence>
<feature type="domain" description="TRAM" evidence="16">
    <location>
        <begin position="370"/>
        <end position="432"/>
    </location>
</feature>
<dbReference type="SFLD" id="SFLDG01061">
    <property type="entry name" value="methylthiotransferase"/>
    <property type="match status" value="1"/>
</dbReference>
<dbReference type="InterPro" id="IPR007197">
    <property type="entry name" value="rSAM"/>
</dbReference>
<evidence type="ECO:0000313" key="19">
    <source>
        <dbReference type="EMBL" id="RKQ63520.1"/>
    </source>
</evidence>
<dbReference type="InterPro" id="IPR023404">
    <property type="entry name" value="rSAM_horseshoe"/>
</dbReference>
<keyword evidence="5" id="KW-0963">Cytoplasm</keyword>
<dbReference type="Pfam" id="PF04055">
    <property type="entry name" value="Radical_SAM"/>
    <property type="match status" value="1"/>
</dbReference>
<evidence type="ECO:0000256" key="9">
    <source>
        <dbReference type="ARBA" id="ARBA00022723"/>
    </source>
</evidence>
<evidence type="ECO:0000256" key="4">
    <source>
        <dbReference type="ARBA" id="ARBA00022485"/>
    </source>
</evidence>
<keyword evidence="8" id="KW-0819">tRNA processing</keyword>
<dbReference type="PROSITE" id="PS51918">
    <property type="entry name" value="RADICAL_SAM"/>
    <property type="match status" value="1"/>
</dbReference>
<evidence type="ECO:0000256" key="1">
    <source>
        <dbReference type="ARBA" id="ARBA00001966"/>
    </source>
</evidence>
<comment type="function">
    <text evidence="2">Catalyzes the methylthiolation of N6-threonylcarbamoyladenosine (t(6)A), leading to the formation of 2-methylthio-N6-threonylcarbamoyladenosine (ms(2)t(6)A) at position 37 in tRNAs that read codons beginning with adenine.</text>
</comment>
<keyword evidence="4" id="KW-0004">4Fe-4S</keyword>
<dbReference type="InterPro" id="IPR006638">
    <property type="entry name" value="Elp3/MiaA/NifB-like_rSAM"/>
</dbReference>
<dbReference type="Pfam" id="PF00919">
    <property type="entry name" value="UPF0004"/>
    <property type="match status" value="1"/>
</dbReference>
<keyword evidence="9" id="KW-0479">Metal-binding</keyword>
<dbReference type="InterPro" id="IPR005839">
    <property type="entry name" value="Methylthiotransferase"/>
</dbReference>
<dbReference type="InterPro" id="IPR020612">
    <property type="entry name" value="Methylthiotransferase_CS"/>
</dbReference>
<dbReference type="NCBIfam" id="TIGR00089">
    <property type="entry name" value="MiaB/RimO family radical SAM methylthiotransferase"/>
    <property type="match status" value="1"/>
</dbReference>
<keyword evidence="7" id="KW-0949">S-adenosyl-L-methionine</keyword>
<dbReference type="Gene3D" id="3.40.50.12160">
    <property type="entry name" value="Methylthiotransferase, N-terminal domain"/>
    <property type="match status" value="1"/>
</dbReference>
<keyword evidence="20" id="KW-1185">Reference proteome</keyword>
<gene>
    <name evidence="19" type="ORF">C7457_0394</name>
</gene>
<dbReference type="FunFam" id="3.40.50.12160:FF:000004">
    <property type="entry name" value="Threonylcarbamoyladenosine tRNA methylthiotransferase MtaB"/>
    <property type="match status" value="1"/>
</dbReference>
<dbReference type="EMBL" id="RBIE01000001">
    <property type="protein sequence ID" value="RKQ63520.1"/>
    <property type="molecule type" value="Genomic_DNA"/>
</dbReference>
<dbReference type="SUPFAM" id="SSF102114">
    <property type="entry name" value="Radical SAM enzymes"/>
    <property type="match status" value="1"/>
</dbReference>
<comment type="cofactor">
    <cofactor evidence="1">
        <name>[4Fe-4S] cluster</name>
        <dbReference type="ChEBI" id="CHEBI:49883"/>
    </cofactor>
</comment>
<evidence type="ECO:0000256" key="10">
    <source>
        <dbReference type="ARBA" id="ARBA00023004"/>
    </source>
</evidence>
<dbReference type="InterPro" id="IPR002792">
    <property type="entry name" value="TRAM_dom"/>
</dbReference>
<dbReference type="AlphaFoldDB" id="A0A420W869"/>
<dbReference type="SFLD" id="SFLDG01082">
    <property type="entry name" value="B12-binding_domain_containing"/>
    <property type="match status" value="1"/>
</dbReference>
<feature type="domain" description="Radical SAM core" evidence="18">
    <location>
        <begin position="139"/>
        <end position="367"/>
    </location>
</feature>
<accession>A0A420W869</accession>
<dbReference type="OrthoDB" id="9805215at2"/>
<dbReference type="RefSeq" id="WP_121169765.1">
    <property type="nucleotide sequence ID" value="NZ_RBIE01000001.1"/>
</dbReference>
<evidence type="ECO:0000256" key="6">
    <source>
        <dbReference type="ARBA" id="ARBA00022679"/>
    </source>
</evidence>
<dbReference type="InterPro" id="IPR006467">
    <property type="entry name" value="MiaB-like_bact"/>
</dbReference>
<evidence type="ECO:0000256" key="11">
    <source>
        <dbReference type="ARBA" id="ARBA00023014"/>
    </source>
</evidence>
<keyword evidence="10" id="KW-0408">Iron</keyword>
<dbReference type="EC" id="2.8.4.5" evidence="3"/>
<dbReference type="PANTHER" id="PTHR11918:SF45">
    <property type="entry name" value="THREONYLCARBAMOYLADENOSINE TRNA METHYLTHIOTRANSFERASE"/>
    <property type="match status" value="1"/>
</dbReference>
<evidence type="ECO:0000256" key="7">
    <source>
        <dbReference type="ARBA" id="ARBA00022691"/>
    </source>
</evidence>
<dbReference type="GO" id="GO:0046872">
    <property type="term" value="F:metal ion binding"/>
    <property type="evidence" value="ECO:0007669"/>
    <property type="project" value="UniProtKB-KW"/>
</dbReference>
<dbReference type="FunFam" id="3.80.30.20:FF:000001">
    <property type="entry name" value="tRNA-2-methylthio-N(6)-dimethylallyladenosine synthase 2"/>
    <property type="match status" value="1"/>
</dbReference>
<evidence type="ECO:0000256" key="5">
    <source>
        <dbReference type="ARBA" id="ARBA00022490"/>
    </source>
</evidence>
<evidence type="ECO:0000256" key="2">
    <source>
        <dbReference type="ARBA" id="ARBA00002399"/>
    </source>
</evidence>
<reference evidence="19 20" key="1">
    <citation type="submission" date="2018-10" db="EMBL/GenBank/DDBJ databases">
        <title>Genomic Encyclopedia of Type Strains, Phase IV (KMG-IV): sequencing the most valuable type-strain genomes for metagenomic binning, comparative biology and taxonomic classification.</title>
        <authorList>
            <person name="Goeker M."/>
        </authorList>
    </citation>
    <scope>NUCLEOTIDE SEQUENCE [LARGE SCALE GENOMIC DNA]</scope>
    <source>
        <strain evidence="19 20">DSM 15521</strain>
    </source>
</reference>
<evidence type="ECO:0000256" key="3">
    <source>
        <dbReference type="ARBA" id="ARBA00013273"/>
    </source>
</evidence>
<dbReference type="Gene3D" id="3.80.30.20">
    <property type="entry name" value="tm_1862 like domain"/>
    <property type="match status" value="1"/>
</dbReference>
<feature type="domain" description="MTTase N-terminal" evidence="17">
    <location>
        <begin position="2"/>
        <end position="114"/>
    </location>
</feature>
<evidence type="ECO:0000256" key="15">
    <source>
        <dbReference type="ARBA" id="ARBA00069898"/>
    </source>
</evidence>
<proteinExistence type="inferred from homology"/>
<dbReference type="Proteomes" id="UP000280881">
    <property type="component" value="Unassembled WGS sequence"/>
</dbReference>
<dbReference type="InterPro" id="IPR013848">
    <property type="entry name" value="Methylthiotransferase_N"/>
</dbReference>
<evidence type="ECO:0000313" key="20">
    <source>
        <dbReference type="Proteomes" id="UP000280881"/>
    </source>
</evidence>
<comment type="similarity">
    <text evidence="14">Belongs to the methylthiotransferase family. MtaB subfamily.</text>
</comment>